<keyword evidence="5" id="KW-0539">Nucleus</keyword>
<dbReference type="GO" id="GO:0001080">
    <property type="term" value="P:nitrogen catabolite activation of transcription from RNA polymerase II promoter"/>
    <property type="evidence" value="ECO:0007669"/>
    <property type="project" value="TreeGrafter"/>
</dbReference>
<feature type="compositionally biased region" description="Low complexity" evidence="6">
    <location>
        <begin position="38"/>
        <end position="57"/>
    </location>
</feature>
<dbReference type="GO" id="GO:0006351">
    <property type="term" value="P:DNA-templated transcription"/>
    <property type="evidence" value="ECO:0007669"/>
    <property type="project" value="InterPro"/>
</dbReference>
<feature type="domain" description="Zn(2)-C6 fungal-type" evidence="7">
    <location>
        <begin position="67"/>
        <end position="113"/>
    </location>
</feature>
<keyword evidence="4" id="KW-0804">Transcription</keyword>
<evidence type="ECO:0000256" key="5">
    <source>
        <dbReference type="ARBA" id="ARBA00023242"/>
    </source>
</evidence>
<dbReference type="GO" id="GO:0000981">
    <property type="term" value="F:DNA-binding transcription factor activity, RNA polymerase II-specific"/>
    <property type="evidence" value="ECO:0007669"/>
    <property type="project" value="InterPro"/>
</dbReference>
<dbReference type="InterPro" id="IPR036864">
    <property type="entry name" value="Zn2-C6_fun-type_DNA-bd_sf"/>
</dbReference>
<feature type="compositionally biased region" description="Low complexity" evidence="6">
    <location>
        <begin position="9"/>
        <end position="22"/>
    </location>
</feature>
<dbReference type="AlphaFoldDB" id="A0A9P8NML0"/>
<dbReference type="PANTHER" id="PTHR31668:SF4">
    <property type="entry name" value="TRANSCRIPTIONAL ACTIVATOR PROTEIN DAL81"/>
    <property type="match status" value="1"/>
</dbReference>
<evidence type="ECO:0000313" key="8">
    <source>
        <dbReference type="EMBL" id="KAH1908770.1"/>
    </source>
</evidence>
<dbReference type="SUPFAM" id="SSF57701">
    <property type="entry name" value="Zn2/Cys6 DNA-binding domain"/>
    <property type="match status" value="1"/>
</dbReference>
<evidence type="ECO:0000313" key="9">
    <source>
        <dbReference type="Proteomes" id="UP000813423"/>
    </source>
</evidence>
<keyword evidence="2" id="KW-0805">Transcription regulation</keyword>
<proteinExistence type="predicted"/>
<dbReference type="EMBL" id="JAIBSC010000017">
    <property type="protein sequence ID" value="KAH1908770.1"/>
    <property type="molecule type" value="Genomic_DNA"/>
</dbReference>
<feature type="region of interest" description="Disordered" evidence="6">
    <location>
        <begin position="108"/>
        <end position="132"/>
    </location>
</feature>
<keyword evidence="3" id="KW-0238">DNA-binding</keyword>
<protein>
    <recommendedName>
        <fullName evidence="7">Zn(2)-C6 fungal-type domain-containing protein</fullName>
    </recommendedName>
</protein>
<comment type="caution">
    <text evidence="8">The sequence shown here is derived from an EMBL/GenBank/DDBJ whole genome shotgun (WGS) entry which is preliminary data.</text>
</comment>
<feature type="compositionally biased region" description="Low complexity" evidence="6">
    <location>
        <begin position="707"/>
        <end position="718"/>
    </location>
</feature>
<dbReference type="InterPro" id="IPR001138">
    <property type="entry name" value="Zn2Cys6_DnaBD"/>
</dbReference>
<dbReference type="InterPro" id="IPR050797">
    <property type="entry name" value="Carb_Metab_Trans_Reg"/>
</dbReference>
<dbReference type="SMART" id="SM00066">
    <property type="entry name" value="GAL4"/>
    <property type="match status" value="1"/>
</dbReference>
<evidence type="ECO:0000256" key="1">
    <source>
        <dbReference type="ARBA" id="ARBA00022723"/>
    </source>
</evidence>
<dbReference type="GO" id="GO:0005634">
    <property type="term" value="C:nucleus"/>
    <property type="evidence" value="ECO:0007669"/>
    <property type="project" value="TreeGrafter"/>
</dbReference>
<dbReference type="CDD" id="cd12148">
    <property type="entry name" value="fungal_TF_MHR"/>
    <property type="match status" value="1"/>
</dbReference>
<keyword evidence="1" id="KW-0479">Metal-binding</keyword>
<organism evidence="8 9">
    <name type="scientific">Aspergillus fumigatus</name>
    <name type="common">Neosartorya fumigata</name>
    <dbReference type="NCBI Taxonomy" id="746128"/>
    <lineage>
        <taxon>Eukaryota</taxon>
        <taxon>Fungi</taxon>
        <taxon>Dikarya</taxon>
        <taxon>Ascomycota</taxon>
        <taxon>Pezizomycotina</taxon>
        <taxon>Eurotiomycetes</taxon>
        <taxon>Eurotiomycetidae</taxon>
        <taxon>Eurotiales</taxon>
        <taxon>Aspergillaceae</taxon>
        <taxon>Aspergillus</taxon>
        <taxon>Aspergillus subgen. Fumigati</taxon>
    </lineage>
</organism>
<dbReference type="PANTHER" id="PTHR31668">
    <property type="entry name" value="GLUCOSE TRANSPORT TRANSCRIPTION REGULATOR RGT1-RELATED-RELATED"/>
    <property type="match status" value="1"/>
</dbReference>
<accession>A0A9P8NML0</accession>
<dbReference type="Proteomes" id="UP000813423">
    <property type="component" value="Unassembled WGS sequence"/>
</dbReference>
<dbReference type="GO" id="GO:0003677">
    <property type="term" value="F:DNA binding"/>
    <property type="evidence" value="ECO:0007669"/>
    <property type="project" value="UniProtKB-KW"/>
</dbReference>
<evidence type="ECO:0000259" key="7">
    <source>
        <dbReference type="SMART" id="SM00066"/>
    </source>
</evidence>
<feature type="compositionally biased region" description="Polar residues" evidence="6">
    <location>
        <begin position="722"/>
        <end position="739"/>
    </location>
</feature>
<dbReference type="GO" id="GO:0008270">
    <property type="term" value="F:zinc ion binding"/>
    <property type="evidence" value="ECO:0007669"/>
    <property type="project" value="InterPro"/>
</dbReference>
<dbReference type="InterPro" id="IPR007219">
    <property type="entry name" value="XnlR_reg_dom"/>
</dbReference>
<feature type="region of interest" description="Disordered" evidence="6">
    <location>
        <begin position="699"/>
        <end position="739"/>
    </location>
</feature>
<reference evidence="8" key="1">
    <citation type="submission" date="2021-08" db="EMBL/GenBank/DDBJ databases">
        <title>Global Aspergillus fumigatus from environmental and clinical sources.</title>
        <authorList>
            <person name="Barber A."/>
            <person name="Sae-Ong T."/>
        </authorList>
    </citation>
    <scope>NUCLEOTIDE SEQUENCE</scope>
    <source>
        <strain evidence="8">NRZ-2016-071</strain>
    </source>
</reference>
<dbReference type="Pfam" id="PF04082">
    <property type="entry name" value="Fungal_trans"/>
    <property type="match status" value="1"/>
</dbReference>
<gene>
    <name evidence="8" type="ORF">KXV57_002649</name>
</gene>
<dbReference type="CDD" id="cd00067">
    <property type="entry name" value="GAL4"/>
    <property type="match status" value="1"/>
</dbReference>
<feature type="region of interest" description="Disordered" evidence="6">
    <location>
        <begin position="1"/>
        <end position="72"/>
    </location>
</feature>
<evidence type="ECO:0000256" key="6">
    <source>
        <dbReference type="SAM" id="MobiDB-lite"/>
    </source>
</evidence>
<evidence type="ECO:0000256" key="3">
    <source>
        <dbReference type="ARBA" id="ARBA00023125"/>
    </source>
</evidence>
<evidence type="ECO:0000256" key="2">
    <source>
        <dbReference type="ARBA" id="ARBA00023015"/>
    </source>
</evidence>
<sequence length="739" mass="81530">MAAVITLQSSTTAGPAATSAAPFQQPHPSDHHHLRARSQQQQASSTPAPISPSSTSIGSLPRLPAPGRDGSSCDACLRRKSRCAMNEMVNKCYSCDFHRQECTFTLSRPGTADAQSKKRKLEDPTPEDVDTTKRYDDVFSSSWGILPQCRSRTSYQVMSAAALSPVSKTDVSRSPVNGHNLLIPSGYWSQSAKYIGMTTELEPALLEHLPLDQNDEGVVASARVRKIGNDGTFMRVVEPPSQADSPSISLDAIESLVAPYGSTLVEKYFESIHPVFPILMEDAFRQSYRTRQGLSPLLLSAVYVCALKFVDIGPASQSVRRPDAGRLESTALRLLIESLPHATISTIQAGLLLMEKSTIATHALNAQLVTAGFELGLHQDCSGWNMETWEKGLRKRLAWALYMQDKWSALIHGRPSHIFAFNWTVKDLVEQDFTEAFHTDNAQQDDADVGHGPLFFCHMVALTTILSDILDRFYTLQAIEEFKAAGANRTRMILERAKPAQIRLKEWFASLPPQLKMDSSIDLFDTVTEDTARNGPLHLSYFATEITLHRCIIRSLSPDTADAYLSHICRSAAKTRLISAMDFVNRLRQPHLRSFWPAASRTNFSLIGSFGILLRITAPTKEEAEFYRLRLCEYRWTLSVSRKHAEFLEFALDSLDNACNLDHHVPGKPGIDELMTSAAKPTIHNAPLPSASQLDESMLEMDRAPDSTRGGTSSVVSGLASPATSVSDESVQEASVPQL</sequence>
<name>A0A9P8NML0_ASPFM</name>
<evidence type="ECO:0000256" key="4">
    <source>
        <dbReference type="ARBA" id="ARBA00023163"/>
    </source>
</evidence>